<feature type="compositionally biased region" description="Basic and acidic residues" evidence="5">
    <location>
        <begin position="683"/>
        <end position="697"/>
    </location>
</feature>
<feature type="compositionally biased region" description="Polar residues" evidence="5">
    <location>
        <begin position="951"/>
        <end position="962"/>
    </location>
</feature>
<dbReference type="PROSITE" id="PS50865">
    <property type="entry name" value="ZF_MYND_2"/>
    <property type="match status" value="1"/>
</dbReference>
<dbReference type="PROSITE" id="PS01360">
    <property type="entry name" value="ZF_MYND_1"/>
    <property type="match status" value="1"/>
</dbReference>
<feature type="region of interest" description="Disordered" evidence="5">
    <location>
        <begin position="302"/>
        <end position="380"/>
    </location>
</feature>
<dbReference type="Gene3D" id="6.10.140.2220">
    <property type="match status" value="1"/>
</dbReference>
<feature type="region of interest" description="Disordered" evidence="5">
    <location>
        <begin position="1426"/>
        <end position="1450"/>
    </location>
</feature>
<feature type="compositionally biased region" description="Low complexity" evidence="5">
    <location>
        <begin position="1065"/>
        <end position="1078"/>
    </location>
</feature>
<feature type="compositionally biased region" description="Basic and acidic residues" evidence="5">
    <location>
        <begin position="785"/>
        <end position="822"/>
    </location>
</feature>
<evidence type="ECO:0000313" key="8">
    <source>
        <dbReference type="Proteomes" id="UP001497382"/>
    </source>
</evidence>
<feature type="compositionally biased region" description="Low complexity" evidence="5">
    <location>
        <begin position="1851"/>
        <end position="1872"/>
    </location>
</feature>
<comment type="caution">
    <text evidence="7">The sequence shown here is derived from an EMBL/GenBank/DDBJ whole genome shotgun (WGS) entry which is preliminary data.</text>
</comment>
<feature type="compositionally biased region" description="Basic and acidic residues" evidence="5">
    <location>
        <begin position="1330"/>
        <end position="1341"/>
    </location>
</feature>
<feature type="compositionally biased region" description="Low complexity" evidence="5">
    <location>
        <begin position="167"/>
        <end position="178"/>
    </location>
</feature>
<feature type="region of interest" description="Disordered" evidence="5">
    <location>
        <begin position="1240"/>
        <end position="1382"/>
    </location>
</feature>
<feature type="compositionally biased region" description="Low complexity" evidence="5">
    <location>
        <begin position="1749"/>
        <end position="1771"/>
    </location>
</feature>
<feature type="compositionally biased region" description="Polar residues" evidence="5">
    <location>
        <begin position="1612"/>
        <end position="1630"/>
    </location>
</feature>
<feature type="compositionally biased region" description="Low complexity" evidence="5">
    <location>
        <begin position="855"/>
        <end position="864"/>
    </location>
</feature>
<keyword evidence="2 4" id="KW-0863">Zinc-finger</keyword>
<feature type="compositionally biased region" description="Polar residues" evidence="5">
    <location>
        <begin position="352"/>
        <end position="376"/>
    </location>
</feature>
<feature type="compositionally biased region" description="Polar residues" evidence="5">
    <location>
        <begin position="94"/>
        <end position="119"/>
    </location>
</feature>
<dbReference type="Proteomes" id="UP001497382">
    <property type="component" value="Unassembled WGS sequence"/>
</dbReference>
<feature type="region of interest" description="Disordered" evidence="5">
    <location>
        <begin position="1833"/>
        <end position="1905"/>
    </location>
</feature>
<feature type="compositionally biased region" description="Low complexity" evidence="5">
    <location>
        <begin position="1782"/>
        <end position="1796"/>
    </location>
</feature>
<feature type="compositionally biased region" description="Basic and acidic residues" evidence="5">
    <location>
        <begin position="992"/>
        <end position="1034"/>
    </location>
</feature>
<feature type="region of interest" description="Disordered" evidence="5">
    <location>
        <begin position="1602"/>
        <end position="1638"/>
    </location>
</feature>
<accession>A0AAV2A2R0</accession>
<feature type="compositionally biased region" description="Polar residues" evidence="5">
    <location>
        <begin position="65"/>
        <end position="86"/>
    </location>
</feature>
<evidence type="ECO:0000256" key="3">
    <source>
        <dbReference type="ARBA" id="ARBA00022833"/>
    </source>
</evidence>
<evidence type="ECO:0000256" key="4">
    <source>
        <dbReference type="PROSITE-ProRule" id="PRU00134"/>
    </source>
</evidence>
<dbReference type="GO" id="GO:0008270">
    <property type="term" value="F:zinc ion binding"/>
    <property type="evidence" value="ECO:0007669"/>
    <property type="project" value="UniProtKB-KW"/>
</dbReference>
<keyword evidence="3" id="KW-0862">Zinc</keyword>
<feature type="region of interest" description="Disordered" evidence="5">
    <location>
        <begin position="1746"/>
        <end position="1810"/>
    </location>
</feature>
<feature type="compositionally biased region" description="Polar residues" evidence="5">
    <location>
        <begin position="1835"/>
        <end position="1845"/>
    </location>
</feature>
<protein>
    <recommendedName>
        <fullName evidence="6">MYND-type domain-containing protein</fullName>
    </recommendedName>
</protein>
<evidence type="ECO:0000256" key="1">
    <source>
        <dbReference type="ARBA" id="ARBA00022723"/>
    </source>
</evidence>
<feature type="region of interest" description="Disordered" evidence="5">
    <location>
        <begin position="1143"/>
        <end position="1178"/>
    </location>
</feature>
<feature type="compositionally biased region" description="Basic and acidic residues" evidence="5">
    <location>
        <begin position="755"/>
        <end position="770"/>
    </location>
</feature>
<feature type="compositionally biased region" description="Basic and acidic residues" evidence="5">
    <location>
        <begin position="1092"/>
        <end position="1107"/>
    </location>
</feature>
<feature type="compositionally biased region" description="Polar residues" evidence="5">
    <location>
        <begin position="1240"/>
        <end position="1252"/>
    </location>
</feature>
<evidence type="ECO:0000313" key="7">
    <source>
        <dbReference type="EMBL" id="CAL1278274.1"/>
    </source>
</evidence>
<feature type="compositionally biased region" description="Basic and acidic residues" evidence="5">
    <location>
        <begin position="710"/>
        <end position="723"/>
    </location>
</feature>
<feature type="region of interest" description="Disordered" evidence="5">
    <location>
        <begin position="216"/>
        <end position="239"/>
    </location>
</feature>
<dbReference type="InterPro" id="IPR002893">
    <property type="entry name" value="Znf_MYND"/>
</dbReference>
<name>A0AAV2A2R0_9ARAC</name>
<feature type="compositionally biased region" description="Basic and acidic residues" evidence="5">
    <location>
        <begin position="1350"/>
        <end position="1360"/>
    </location>
</feature>
<feature type="compositionally biased region" description="Polar residues" evidence="5">
    <location>
        <begin position="1892"/>
        <end position="1904"/>
    </location>
</feature>
<feature type="region of interest" description="Disordered" evidence="5">
    <location>
        <begin position="392"/>
        <end position="524"/>
    </location>
</feature>
<keyword evidence="1" id="KW-0479">Metal-binding</keyword>
<feature type="compositionally biased region" description="Polar residues" evidence="5">
    <location>
        <begin position="1464"/>
        <end position="1484"/>
    </location>
</feature>
<feature type="compositionally biased region" description="Basic and acidic residues" evidence="5">
    <location>
        <begin position="888"/>
        <end position="905"/>
    </location>
</feature>
<feature type="region of interest" description="Disordered" evidence="5">
    <location>
        <begin position="1463"/>
        <end position="1485"/>
    </location>
</feature>
<dbReference type="Pfam" id="PF01753">
    <property type="entry name" value="zf-MYND"/>
    <property type="match status" value="1"/>
</dbReference>
<dbReference type="SUPFAM" id="SSF144232">
    <property type="entry name" value="HIT/MYND zinc finger-like"/>
    <property type="match status" value="1"/>
</dbReference>
<keyword evidence="8" id="KW-1185">Reference proteome</keyword>
<evidence type="ECO:0000256" key="5">
    <source>
        <dbReference type="SAM" id="MobiDB-lite"/>
    </source>
</evidence>
<organism evidence="7 8">
    <name type="scientific">Larinioides sclopetarius</name>
    <dbReference type="NCBI Taxonomy" id="280406"/>
    <lineage>
        <taxon>Eukaryota</taxon>
        <taxon>Metazoa</taxon>
        <taxon>Ecdysozoa</taxon>
        <taxon>Arthropoda</taxon>
        <taxon>Chelicerata</taxon>
        <taxon>Arachnida</taxon>
        <taxon>Araneae</taxon>
        <taxon>Araneomorphae</taxon>
        <taxon>Entelegynae</taxon>
        <taxon>Araneoidea</taxon>
        <taxon>Araneidae</taxon>
        <taxon>Larinioides</taxon>
    </lineage>
</organism>
<feature type="compositionally biased region" description="Polar residues" evidence="5">
    <location>
        <begin position="838"/>
        <end position="847"/>
    </location>
</feature>
<feature type="compositionally biased region" description="Basic and acidic residues" evidence="5">
    <location>
        <begin position="1602"/>
        <end position="1611"/>
    </location>
</feature>
<reference evidence="7 8" key="1">
    <citation type="submission" date="2024-04" db="EMBL/GenBank/DDBJ databases">
        <authorList>
            <person name="Rising A."/>
            <person name="Reimegard J."/>
            <person name="Sonavane S."/>
            <person name="Akerstrom W."/>
            <person name="Nylinder S."/>
            <person name="Hedman E."/>
            <person name="Kallberg Y."/>
        </authorList>
    </citation>
    <scope>NUCLEOTIDE SEQUENCE [LARGE SCALE GENOMIC DNA]</scope>
</reference>
<gene>
    <name evidence="7" type="ORF">LARSCL_LOCUS9687</name>
</gene>
<feature type="compositionally biased region" description="Basic and acidic residues" evidence="5">
    <location>
        <begin position="1115"/>
        <end position="1127"/>
    </location>
</feature>
<feature type="region of interest" description="Disordered" evidence="5">
    <location>
        <begin position="31"/>
        <end position="178"/>
    </location>
</feature>
<feature type="region of interest" description="Disordered" evidence="5">
    <location>
        <begin position="649"/>
        <end position="1129"/>
    </location>
</feature>
<feature type="compositionally biased region" description="Basic and acidic residues" evidence="5">
    <location>
        <begin position="736"/>
        <end position="747"/>
    </location>
</feature>
<proteinExistence type="predicted"/>
<feature type="domain" description="MYND-type" evidence="6">
    <location>
        <begin position="1993"/>
        <end position="2030"/>
    </location>
</feature>
<evidence type="ECO:0000259" key="6">
    <source>
        <dbReference type="PROSITE" id="PS50865"/>
    </source>
</evidence>
<sequence length="2044" mass="226306">MTDAQKMLISDIPVWVPPLRKVEAIYPWMKRSSPAVDPPPPPCALNSPADVGMLGSCPGKDERNYSSFPPSNRTASGRTPQHAQQPRQKREPQCMNQSWSNTAYDNSNASWESEWSAPSGTPPIKTDSTFYKNRNPGPYQSEWSPSDSSASNSVASSYGMMHTPQQSPSNSLSASSSSFYENNGFYNSGYGSYGQSAYIQPPYGQHQQYQPVRMADGTYSSNRNPSSCPPTPVKQPVPDYHRRQMRYGLDGMPKVQIKREPEEYGEMDGENFTSLFTKSLTSLYSQDTESAFSDESKPYDADIMACSTPTPAPPVEEPTGFQRLHPSSRGQYPANMSGDYPDARSNFGFYENRNQNCDPPSSVVQDIGSDGNQMNSFRYDRPSFDDMHLYASSSSESKAQAKKRKVSMPNIPPEGGFTENRKKAPRLMSFKSDSKWTPNSFAFSEIQIKQEPTDDFNTSELNGSNCNRTPGKDSSSGSMGNSNGGNGKTPSQQSDHPKPPPRKRSPGATCFDRFDKKSTPTNKKVSPLSVYAKVQENIVLNVKCRRYKKRTKPITNKEESACPGREEMENYKRSSLTPDQAAHQVMSELLERVCLFNERSVIDGPDLTQMDTMKVKELLMQFCHRHCLDYRDFEDVSSVLKTRIIKDKAAKNSERASAIRKRTSTSPVQPSHESETEPVSRTPKSEKGPKKSSHEDSTPAARRVLRKLPGRVDRSRPRRRADNKAPVVTRRYSTRSARDVEEVRGSDVDIVIDSSTDRESEAGKEAEVRKKSQRLKNKQPVVEMPARERSSEKARKNLKLKKEEPRTRSKEKKTEKPTDESSSKSVPKKKWTRLHMNCSDNLRSSSVEIVDITKSDSPSSSDSNDPFKKDPLSPSTIAEKVKCRSKRFVVDSKRNTSQRIIEKRLSSSTAIKKNSIETKNNKTSTVSDDTNRSSSRGIDDSSRGRKGTPKKLQTTSENNYPSKSLKKMATKKELEDSLSESDDSSKQPQSKKTRDSNSRTSSENKSKLLKADSKNSESEKSQTDRNKSPKLLKERAKRAFSNLSPAEPSSCPKVSNENIKKQTRDSSLSETDSSSSSKQTKENNKKSVLVKSEPDSKKSATAKDDSRNQMSAKNSSKDSSGKTEKSSDSFSACLLKKIKKEPEADEVIPATLKQEDLPSKPAPPVTTNPQNVQQEDKSARVVRNLPIKKIPRRRSSQHSESELQVVLTKLPDSQVSLSNGSVPVEIVRMCEQQSRIAQINFTESKIPQSNSDVGKPPELMRLKESNTAENQPNSSSSKDHSQDQSVSSPPNCTPVSLAKEMPPVDKAISKPQTNDRYSESEDSDCGLVIDLDRRQSVEERVPSPTFQNSEKSDDTSKSNKPEGPSAESLLKEPSLSAKAALEASKKATEDACLLLHLSRSAVPPIPNSMKEIPPIITSLPPIDTKTIEKPLPDLKEQNSKEPKETDRDESILRTLLLETGDVASGSSQEIVSQSQAGPSTISSDSKAKLNQDVMKLLMYQTCQEVAARNPASEFDEKKIPLEQLTTDMNANLLSEAEDWGNDPVTIKEKVKKLKNEIACLQFLAEQKDKERIAILCFKRYKEEVLKRLKIMDHIRDWVNERYKSPSEERSPSDPNQPVATTSTAHNSITNEADDHPRLSPTRQVIQLAYHATVKTDVPTASVTSGENLTSQCGEKLPAVATMIANATENYGVDMRTVSRNSSTTKTIVQEVVSSRESIYSPAACGSPLSQEQRIGESVQIFQKTMSTTRESTFSPSHSRSPSLPELSPGGKSTHHFTKRVFSCSSSSSQSPPSLQPELRPTVGSSFTTTSSSFQPHYPLSLVVSASDTKTESSKTLHISSSSGKSLTEAPKNSPRSSPKRNSSSSYSVWSSVHTGRSSSAAVDLHTDRIGVQETSTKRTTTASHSLMVAPPPTTILQSTLKHPIHQRPRSEASHDRPLKNPVEKIFHHKPEEEPRPLSFSSIATSSNSLVYGGHNSGSSTAKSSSTLNGPPRCMGCGISDAKFLCSGCRKHWYCSAKCQTMRWPDHSRVCLGRQYNSSPSSSYT</sequence>
<feature type="compositionally biased region" description="Low complexity" evidence="5">
    <location>
        <begin position="141"/>
        <end position="157"/>
    </location>
</feature>
<dbReference type="EMBL" id="CAXIEN010000110">
    <property type="protein sequence ID" value="CAL1278274.1"/>
    <property type="molecule type" value="Genomic_DNA"/>
</dbReference>
<evidence type="ECO:0000256" key="2">
    <source>
        <dbReference type="ARBA" id="ARBA00022771"/>
    </source>
</evidence>
<feature type="compositionally biased region" description="Polar residues" evidence="5">
    <location>
        <begin position="455"/>
        <end position="468"/>
    </location>
</feature>